<keyword evidence="1" id="KW-0812">Transmembrane</keyword>
<feature type="transmembrane region" description="Helical" evidence="1">
    <location>
        <begin position="36"/>
        <end position="56"/>
    </location>
</feature>
<evidence type="ECO:0000313" key="2">
    <source>
        <dbReference type="EMBL" id="KAA2260077.1"/>
    </source>
</evidence>
<dbReference type="OrthoDB" id="3328774at2"/>
<dbReference type="RefSeq" id="WP_149851206.1">
    <property type="nucleotide sequence ID" value="NZ_VUOB01000037.1"/>
</dbReference>
<proteinExistence type="predicted"/>
<evidence type="ECO:0000313" key="3">
    <source>
        <dbReference type="Proteomes" id="UP000323454"/>
    </source>
</evidence>
<feature type="transmembrane region" description="Helical" evidence="1">
    <location>
        <begin position="183"/>
        <end position="201"/>
    </location>
</feature>
<feature type="transmembrane region" description="Helical" evidence="1">
    <location>
        <begin position="278"/>
        <end position="298"/>
    </location>
</feature>
<evidence type="ECO:0000256" key="1">
    <source>
        <dbReference type="SAM" id="Phobius"/>
    </source>
</evidence>
<feature type="transmembrane region" description="Helical" evidence="1">
    <location>
        <begin position="107"/>
        <end position="124"/>
    </location>
</feature>
<reference evidence="2 3" key="2">
    <citation type="submission" date="2019-09" db="EMBL/GenBank/DDBJ databases">
        <authorList>
            <person name="Jin C."/>
        </authorList>
    </citation>
    <scope>NUCLEOTIDE SEQUENCE [LARGE SCALE GENOMIC DNA]</scope>
    <source>
        <strain evidence="2 3">AN110305</strain>
    </source>
</reference>
<dbReference type="Proteomes" id="UP000323454">
    <property type="component" value="Unassembled WGS sequence"/>
</dbReference>
<feature type="transmembrane region" description="Helical" evidence="1">
    <location>
        <begin position="331"/>
        <end position="351"/>
    </location>
</feature>
<feature type="transmembrane region" description="Helical" evidence="1">
    <location>
        <begin position="76"/>
        <end position="95"/>
    </location>
</feature>
<protein>
    <submittedName>
        <fullName evidence="2">Uncharacterized protein</fullName>
    </submittedName>
</protein>
<dbReference type="AlphaFoldDB" id="A0A5B2X9D0"/>
<feature type="transmembrane region" description="Helical" evidence="1">
    <location>
        <begin position="144"/>
        <end position="162"/>
    </location>
</feature>
<keyword evidence="3" id="KW-1185">Reference proteome</keyword>
<organism evidence="2 3">
    <name type="scientific">Solihabitans fulvus</name>
    <dbReference type="NCBI Taxonomy" id="1892852"/>
    <lineage>
        <taxon>Bacteria</taxon>
        <taxon>Bacillati</taxon>
        <taxon>Actinomycetota</taxon>
        <taxon>Actinomycetes</taxon>
        <taxon>Pseudonocardiales</taxon>
        <taxon>Pseudonocardiaceae</taxon>
        <taxon>Solihabitans</taxon>
    </lineage>
</organism>
<feature type="transmembrane region" description="Helical" evidence="1">
    <location>
        <begin position="254"/>
        <end position="271"/>
    </location>
</feature>
<feature type="transmembrane region" description="Helical" evidence="1">
    <location>
        <begin position="304"/>
        <end position="324"/>
    </location>
</feature>
<dbReference type="EMBL" id="VUOB01000037">
    <property type="protein sequence ID" value="KAA2260077.1"/>
    <property type="molecule type" value="Genomic_DNA"/>
</dbReference>
<feature type="transmembrane region" description="Helical" evidence="1">
    <location>
        <begin position="363"/>
        <end position="380"/>
    </location>
</feature>
<reference evidence="2 3" key="1">
    <citation type="submission" date="2019-09" db="EMBL/GenBank/DDBJ databases">
        <title>Goodfellowia gen. nov., a new genus of the Pseudonocardineae related to Actinoalloteichus, containing Goodfellowia coeruleoviolacea gen. nov., comb. nov. gen. nov., comb. nov.</title>
        <authorList>
            <person name="Labeda D."/>
        </authorList>
    </citation>
    <scope>NUCLEOTIDE SEQUENCE [LARGE SCALE GENOMIC DNA]</scope>
    <source>
        <strain evidence="2 3">AN110305</strain>
    </source>
</reference>
<keyword evidence="1" id="KW-0472">Membrane</keyword>
<gene>
    <name evidence="2" type="ORF">F0L68_20320</name>
</gene>
<accession>A0A5B2X9D0</accession>
<sequence>MTAGQQVEPKRGLVALLKEQARLYWTRGEAGRETPAPLVVTLYLAWLLAFLGKLLGSSWDVSWHFKWLRDDLAPPHLLNTAGTGLAILLVVFHTFTGYGADKTTLRLMQWGMGVFIIAAPLDVIKHRVSGLDLTSWSPSHAMLYLGTAIMQAGVVLGWLRFFPRRPLVPLVDWKWVGFLAKRAYAVGLGTLFFFYFENVWFPNGQQEYGVLEIASWDRGAPYAEPSLLTFAANQLGHPVNRDSLLHFALPIPSYVYPVWSLAFCSLVLVVARGLMNGAWSATIVAAAYVAYRCLIWPILVGTSFPPSAVPFFAIFLGLAVDLAYRLRLGAAAVACLGGALLTALGYGALWAQSRVIVAPPLDYRTIPVTLVLLVALWFGVDRLSTRWAKAARV</sequence>
<comment type="caution">
    <text evidence="2">The sequence shown here is derived from an EMBL/GenBank/DDBJ whole genome shotgun (WGS) entry which is preliminary data.</text>
</comment>
<name>A0A5B2X9D0_9PSEU</name>
<keyword evidence="1" id="KW-1133">Transmembrane helix</keyword>